<feature type="region of interest" description="Disordered" evidence="1">
    <location>
        <begin position="148"/>
        <end position="180"/>
    </location>
</feature>
<dbReference type="Gene3D" id="3.30.530.20">
    <property type="match status" value="1"/>
</dbReference>
<dbReference type="PANTHER" id="PTHR38588">
    <property type="entry name" value="BLL0334 PROTEIN"/>
    <property type="match status" value="1"/>
</dbReference>
<dbReference type="Pfam" id="PF06240">
    <property type="entry name" value="COXG"/>
    <property type="match status" value="1"/>
</dbReference>
<evidence type="ECO:0008006" key="4">
    <source>
        <dbReference type="Google" id="ProtNLM"/>
    </source>
</evidence>
<accession>A0A1I5HL19</accession>
<evidence type="ECO:0000313" key="3">
    <source>
        <dbReference type="Proteomes" id="UP000199614"/>
    </source>
</evidence>
<dbReference type="InterPro" id="IPR023393">
    <property type="entry name" value="START-like_dom_sf"/>
</dbReference>
<organism evidence="2 3">
    <name type="scientific">Pseudonocardia ammonioxydans</name>
    <dbReference type="NCBI Taxonomy" id="260086"/>
    <lineage>
        <taxon>Bacteria</taxon>
        <taxon>Bacillati</taxon>
        <taxon>Actinomycetota</taxon>
        <taxon>Actinomycetes</taxon>
        <taxon>Pseudonocardiales</taxon>
        <taxon>Pseudonocardiaceae</taxon>
        <taxon>Pseudonocardia</taxon>
    </lineage>
</organism>
<dbReference type="OrthoDB" id="9808623at2"/>
<sequence>MDLTHTFTVSEPVNRAWAVITDLERVAPCLPGATMLGVEGEDYRGAVAVKVGPVTARYEGVARFTQRDDDKHHAVIRAEGRDVGGQGNAAATIDIQLREQGSGTEVVVVTDLDLAGRVAQFGRGMISDVSSKLIGQFARRLEAEMAEGGAPGAAGTGASATTDRGAAAAQRSTEEPEPLDLLATGGGVVGALARRHALPVGTALLGLALGVIVGRARRRPGPAHGAGQAGSLVLQLVLPGAHTSSREGDR</sequence>
<dbReference type="STRING" id="260086.SAMN05216207_106710"/>
<proteinExistence type="predicted"/>
<dbReference type="InterPro" id="IPR010419">
    <property type="entry name" value="CO_DH_gsu"/>
</dbReference>
<gene>
    <name evidence="2" type="ORF">SAMN05216207_106710</name>
</gene>
<evidence type="ECO:0000313" key="2">
    <source>
        <dbReference type="EMBL" id="SFO48541.1"/>
    </source>
</evidence>
<dbReference type="PANTHER" id="PTHR38588:SF1">
    <property type="entry name" value="BLL0334 PROTEIN"/>
    <property type="match status" value="1"/>
</dbReference>
<evidence type="ECO:0000256" key="1">
    <source>
        <dbReference type="SAM" id="MobiDB-lite"/>
    </source>
</evidence>
<feature type="compositionally biased region" description="Low complexity" evidence="1">
    <location>
        <begin position="156"/>
        <end position="169"/>
    </location>
</feature>
<dbReference type="AlphaFoldDB" id="A0A1I5HL19"/>
<dbReference type="RefSeq" id="WP_093355921.1">
    <property type="nucleotide sequence ID" value="NZ_FOUY01000067.1"/>
</dbReference>
<dbReference type="Proteomes" id="UP000199614">
    <property type="component" value="Unassembled WGS sequence"/>
</dbReference>
<dbReference type="EMBL" id="FOUY01000067">
    <property type="protein sequence ID" value="SFO48541.1"/>
    <property type="molecule type" value="Genomic_DNA"/>
</dbReference>
<name>A0A1I5HL19_PSUAM</name>
<dbReference type="SUPFAM" id="SSF55961">
    <property type="entry name" value="Bet v1-like"/>
    <property type="match status" value="1"/>
</dbReference>
<dbReference type="CDD" id="cd07823">
    <property type="entry name" value="SRPBCC_5"/>
    <property type="match status" value="1"/>
</dbReference>
<keyword evidence="3" id="KW-1185">Reference proteome</keyword>
<protein>
    <recommendedName>
        <fullName evidence="4">Carbon monoxide dehydrogenase subunit G</fullName>
    </recommendedName>
</protein>
<reference evidence="2 3" key="1">
    <citation type="submission" date="2016-10" db="EMBL/GenBank/DDBJ databases">
        <authorList>
            <person name="de Groot N.N."/>
        </authorList>
    </citation>
    <scope>NUCLEOTIDE SEQUENCE [LARGE SCALE GENOMIC DNA]</scope>
    <source>
        <strain evidence="2 3">CGMCC 4.1877</strain>
    </source>
</reference>